<dbReference type="Gene3D" id="3.40.50.2000">
    <property type="entry name" value="Glycogen Phosphorylase B"/>
    <property type="match status" value="1"/>
</dbReference>
<evidence type="ECO:0000313" key="6">
    <source>
        <dbReference type="Proteomes" id="UP000287447"/>
    </source>
</evidence>
<reference evidence="6" key="1">
    <citation type="submission" date="2019-01" db="EMBL/GenBank/DDBJ databases">
        <title>Gri0909 isolated from a small marine red alga.</title>
        <authorList>
            <person name="Kim J."/>
            <person name="Jeong S.E."/>
            <person name="Jeon C.O."/>
        </authorList>
    </citation>
    <scope>NUCLEOTIDE SEQUENCE [LARGE SCALE GENOMIC DNA]</scope>
    <source>
        <strain evidence="6">Gri0909</strain>
    </source>
</reference>
<dbReference type="RefSeq" id="WP_127763334.1">
    <property type="nucleotide sequence ID" value="NZ_SADE01000001.1"/>
</dbReference>
<dbReference type="InterPro" id="IPR051685">
    <property type="entry name" value="Ycf3/AcsC/BcsC/TPR_MFPF"/>
</dbReference>
<feature type="compositionally biased region" description="Acidic residues" evidence="4">
    <location>
        <begin position="338"/>
        <end position="358"/>
    </location>
</feature>
<dbReference type="PANTHER" id="PTHR44943:SF8">
    <property type="entry name" value="TPR REPEAT-CONTAINING PROTEIN MJ0263"/>
    <property type="match status" value="1"/>
</dbReference>
<keyword evidence="6" id="KW-1185">Reference proteome</keyword>
<evidence type="ECO:0000256" key="1">
    <source>
        <dbReference type="ARBA" id="ARBA00022737"/>
    </source>
</evidence>
<dbReference type="EMBL" id="SADE01000001">
    <property type="protein sequence ID" value="RVU37961.1"/>
    <property type="molecule type" value="Genomic_DNA"/>
</dbReference>
<dbReference type="Pfam" id="PF13432">
    <property type="entry name" value="TPR_16"/>
    <property type="match status" value="1"/>
</dbReference>
<comment type="caution">
    <text evidence="5">The sequence shown here is derived from an EMBL/GenBank/DDBJ whole genome shotgun (WGS) entry which is preliminary data.</text>
</comment>
<keyword evidence="1" id="KW-0677">Repeat</keyword>
<feature type="repeat" description="TPR" evidence="3">
    <location>
        <begin position="584"/>
        <end position="617"/>
    </location>
</feature>
<feature type="compositionally biased region" description="Basic and acidic residues" evidence="4">
    <location>
        <begin position="262"/>
        <end position="278"/>
    </location>
</feature>
<dbReference type="SUPFAM" id="SSF48452">
    <property type="entry name" value="TPR-like"/>
    <property type="match status" value="1"/>
</dbReference>
<feature type="compositionally biased region" description="Acidic residues" evidence="4">
    <location>
        <begin position="182"/>
        <end position="201"/>
    </location>
</feature>
<name>A0A3S2Y418_9PROT</name>
<feature type="region of interest" description="Disordered" evidence="4">
    <location>
        <begin position="1"/>
        <end position="546"/>
    </location>
</feature>
<feature type="compositionally biased region" description="Acidic residues" evidence="4">
    <location>
        <begin position="496"/>
        <end position="518"/>
    </location>
</feature>
<dbReference type="Proteomes" id="UP000287447">
    <property type="component" value="Unassembled WGS sequence"/>
</dbReference>
<dbReference type="PANTHER" id="PTHR44943">
    <property type="entry name" value="CELLULOSE SYNTHASE OPERON PROTEIN C"/>
    <property type="match status" value="1"/>
</dbReference>
<gene>
    <name evidence="5" type="ORF">EOI86_01250</name>
</gene>
<dbReference type="OrthoDB" id="6193797at2"/>
<sequence>MSGDNDKSNQKDPSAGKTPEGENLSSFLKDKAPTMSRILQEEEQRAAALAAGDGSDELDMALEEDDAEPPVEDPFVIVEEESFDISFDHLGDDETGDGDEQKPTFAPQADETPEENGSDTDTPAVDSEDDEFDEDDLGPPLPDLSGPAIEEPATDAQTGDGETDDLAETDAAPVDPGPVEPDPVEPDPVEPDPVETVDSDATEATLAEDRADETPENAEPLNLSEFDEGPDNAIGDDAEQGIPEDEPAEIEELAAEDSPLEDSQHDDSASEEPTREEPVPEEPAPEDTDEEDADEEDVPDIEMVDIDDVLTEEAEPEAAAESASEPAPDLTPQPTDAEPSEPEDEFAAWGEDDDDEDLGPPLPDLSAPDGEEADSAMLDPMDDGAADDSASDDVPDGEGTADDDASDDDAASDENAGDDIAADEAASGEDDWPDASDIPEPESADTEADTLDADLDEAEEELTLEIEGLEFQPGDLVDKAAEDTAPADELPSTDQTDPDDQPAPEPDLTDDASVDAEPEAATPEPAPEAGPESVPEPAPGIAEPPKPVSVQEALMAAIELHRNGDLAGAARGYEALVRRFPNSAAGWINLGIVLRRLGRLDAALACLRRGVMLNPNDGAAWSNLGNALRASNYLEDAKRAQLKALSLTPGAAQIHYNMGLVTRDFGELAEADACFRRAELLGYDNPDLPWDQSLTVLLSGNLEKGFEAYEARWDLPETQQRYAALPRWHGEAEKDKTIVIHAEQGLGDSLQFCRYVPTLKSRVGRLVFEVQPQLIDLLTASPLFDGVEIRARNHELVEADMQMPLLSAPNLLPLGESVLPGREPYLTPPPDGPRIGDNGTGPRIGIAWAGKPTHKNDANRSAGLSAFTALFDVLNARFYSLQVGPAQAEIQDLSLGAVIQDLSPAIRSFADTASLLQDLDVVVTVDTSVAHLAGAMGKPVWVMLPFAPDWRWQLRREDSPWYPSMRLFRQTSPGDWDEVFMRVRAALDDWIADRDSAEGASET</sequence>
<evidence type="ECO:0000256" key="3">
    <source>
        <dbReference type="PROSITE-ProRule" id="PRU00339"/>
    </source>
</evidence>
<feature type="compositionally biased region" description="Acidic residues" evidence="4">
    <location>
        <begin position="279"/>
        <end position="318"/>
    </location>
</feature>
<feature type="compositionally biased region" description="Pro residues" evidence="4">
    <location>
        <begin position="524"/>
        <end position="546"/>
    </location>
</feature>
<feature type="compositionally biased region" description="Acidic residues" evidence="4">
    <location>
        <begin position="369"/>
        <end position="468"/>
    </location>
</feature>
<dbReference type="InterPro" id="IPR011990">
    <property type="entry name" value="TPR-like_helical_dom_sf"/>
</dbReference>
<proteinExistence type="predicted"/>
<evidence type="ECO:0000256" key="4">
    <source>
        <dbReference type="SAM" id="MobiDB-lite"/>
    </source>
</evidence>
<dbReference type="Gene3D" id="1.25.40.10">
    <property type="entry name" value="Tetratricopeptide repeat domain"/>
    <property type="match status" value="2"/>
</dbReference>
<evidence type="ECO:0000313" key="5">
    <source>
        <dbReference type="EMBL" id="RVU37961.1"/>
    </source>
</evidence>
<feature type="compositionally biased region" description="Low complexity" evidence="4">
    <location>
        <begin position="319"/>
        <end position="328"/>
    </location>
</feature>
<dbReference type="SMART" id="SM00028">
    <property type="entry name" value="TPR"/>
    <property type="match status" value="3"/>
</dbReference>
<dbReference type="InterPro" id="IPR019734">
    <property type="entry name" value="TPR_rpt"/>
</dbReference>
<dbReference type="AlphaFoldDB" id="A0A3S2Y418"/>
<dbReference type="SUPFAM" id="SSF53756">
    <property type="entry name" value="UDP-Glycosyltransferase/glycogen phosphorylase"/>
    <property type="match status" value="1"/>
</dbReference>
<feature type="compositionally biased region" description="Acidic residues" evidence="4">
    <location>
        <begin position="126"/>
        <end position="137"/>
    </location>
</feature>
<accession>A0A3S2Y418</accession>
<keyword evidence="2 3" id="KW-0802">TPR repeat</keyword>
<dbReference type="Pfam" id="PF13181">
    <property type="entry name" value="TPR_8"/>
    <property type="match status" value="1"/>
</dbReference>
<protein>
    <submittedName>
        <fullName evidence="5">Tetratricopeptide repeat protein</fullName>
    </submittedName>
</protein>
<evidence type="ECO:0000256" key="2">
    <source>
        <dbReference type="ARBA" id="ARBA00022803"/>
    </source>
</evidence>
<dbReference type="PROSITE" id="PS50005">
    <property type="entry name" value="TPR"/>
    <property type="match status" value="1"/>
</dbReference>
<organism evidence="5 6">
    <name type="scientific">Hwanghaeella grinnelliae</name>
    <dbReference type="NCBI Taxonomy" id="2500179"/>
    <lineage>
        <taxon>Bacteria</taxon>
        <taxon>Pseudomonadati</taxon>
        <taxon>Pseudomonadota</taxon>
        <taxon>Alphaproteobacteria</taxon>
        <taxon>Rhodospirillales</taxon>
        <taxon>Rhodospirillaceae</taxon>
        <taxon>Hwanghaeella</taxon>
    </lineage>
</organism>
<feature type="compositionally biased region" description="Acidic residues" evidence="4">
    <location>
        <begin position="225"/>
        <end position="260"/>
    </location>
</feature>
<feature type="compositionally biased region" description="Acidic residues" evidence="4">
    <location>
        <begin position="54"/>
        <end position="71"/>
    </location>
</feature>
<feature type="compositionally biased region" description="Basic and acidic residues" evidence="4">
    <location>
        <begin position="1"/>
        <end position="10"/>
    </location>
</feature>